<dbReference type="Gene3D" id="3.90.830.10">
    <property type="entry name" value="Syntaxin Binding Protein 1, Chain A, domain 2"/>
    <property type="match status" value="1"/>
</dbReference>
<sequence length="663" mass="74761">MADGDGTYRSFRQNTRERLLHEMLRSAKSTKSASPWKVLIMDELTVKVMSSSCKMADITDEGVSLVEDLNRRRQPLPALDAVYFIQPSRESVKKFVSDMSGKSPLYKKAYVYFSSTLPRDLLKAIKEDRALMSRISALREVNLEYLAIDMQGFVTDNDRALQQLFGEQKELDFVLDTVARRLTTVFASFREFPYIRYRAARSAAANSTAATTNSDLLPTKLAACVWDRLMKYKSSLPDFPQNETCDLLILDRAVDPIAPVIHEWTYEAMCHDLLSLEGSKYTYEVDVPNSGKREQKEVLLEEHDPIWVELRDLHIAEASVKLDEKMKMFANKNKAAEIKLGGRYGQNMTTRDMQKVVQALPQYRDQIEKLSLHIDIATALNSKIRTHCLSDVAELEQNLVYGDASSKELINFLSTAENISADCKLRLLMIYAATHPEKLDESKKQQWMKLARLSDGDMAAVSNLEYLGLSVSKKQSGGFALKFSKNKNLYRKERNQDEEVWKHSRFTPLLQELVEDMEKGKLSLEDYPYVKGPSEGTSGKSSSTGSSRLPTAPPNSRPAQSMRTSKPGSTWASRPRASDDGYSSDSVLKSALSDPKMITGKRIFVFVVSGITHSELRAAHKLSSQLKREVVLGSTCIDDPHQFVAVRCFSPFSLSYDTIFSLS</sequence>
<dbReference type="Gramene" id="EFJ29221">
    <property type="protein sequence ID" value="EFJ29221"/>
    <property type="gene ID" value="SELMODRAFT_92538"/>
</dbReference>
<evidence type="ECO:0000313" key="3">
    <source>
        <dbReference type="EMBL" id="EFJ29221.1"/>
    </source>
</evidence>
<dbReference type="eggNOG" id="KOG1300">
    <property type="taxonomic scope" value="Eukaryota"/>
</dbReference>
<protein>
    <recommendedName>
        <fullName evidence="5">SM/Sec1-family protein</fullName>
    </recommendedName>
</protein>
<keyword evidence="4" id="KW-1185">Reference proteome</keyword>
<dbReference type="STRING" id="88036.D8RG25"/>
<dbReference type="GO" id="GO:0005886">
    <property type="term" value="C:plasma membrane"/>
    <property type="evidence" value="ECO:0000318"/>
    <property type="project" value="GO_Central"/>
</dbReference>
<dbReference type="GO" id="GO:0006904">
    <property type="term" value="P:vesicle docking involved in exocytosis"/>
    <property type="evidence" value="ECO:0000318"/>
    <property type="project" value="GO_Central"/>
</dbReference>
<dbReference type="GO" id="GO:0019905">
    <property type="term" value="F:syntaxin binding"/>
    <property type="evidence" value="ECO:0000318"/>
    <property type="project" value="GO_Central"/>
</dbReference>
<dbReference type="GO" id="GO:0030141">
    <property type="term" value="C:secretory granule"/>
    <property type="evidence" value="ECO:0000318"/>
    <property type="project" value="GO_Central"/>
</dbReference>
<dbReference type="InParanoid" id="D8RG25"/>
<dbReference type="EMBL" id="GL377578">
    <property type="protein sequence ID" value="EFJ29221.1"/>
    <property type="molecule type" value="Genomic_DNA"/>
</dbReference>
<comment type="similarity">
    <text evidence="1">Belongs to the STXBP/unc-18/SEC1 family.</text>
</comment>
<dbReference type="PIRSF" id="PIRSF005715">
    <property type="entry name" value="VPS45_Sec1"/>
    <property type="match status" value="1"/>
</dbReference>
<name>D8RG25_SELML</name>
<dbReference type="Proteomes" id="UP000001514">
    <property type="component" value="Unassembled WGS sequence"/>
</dbReference>
<dbReference type="InterPro" id="IPR043154">
    <property type="entry name" value="Sec-1-like_dom1"/>
</dbReference>
<dbReference type="PANTHER" id="PTHR11679">
    <property type="entry name" value="VESICLE PROTEIN SORTING-ASSOCIATED"/>
    <property type="match status" value="1"/>
</dbReference>
<dbReference type="GO" id="GO:0006886">
    <property type="term" value="P:intracellular protein transport"/>
    <property type="evidence" value="ECO:0000318"/>
    <property type="project" value="GO_Central"/>
</dbReference>
<dbReference type="Gene3D" id="3.40.50.1910">
    <property type="match status" value="1"/>
</dbReference>
<dbReference type="Gene3D" id="3.40.50.2060">
    <property type="match status" value="1"/>
</dbReference>
<proteinExistence type="inferred from homology"/>
<dbReference type="Pfam" id="PF00995">
    <property type="entry name" value="Sec1"/>
    <property type="match status" value="1"/>
</dbReference>
<dbReference type="SUPFAM" id="SSF56815">
    <property type="entry name" value="Sec1/munc18-like (SM) proteins"/>
    <property type="match status" value="1"/>
</dbReference>
<feature type="region of interest" description="Disordered" evidence="2">
    <location>
        <begin position="526"/>
        <end position="586"/>
    </location>
</feature>
<dbReference type="AlphaFoldDB" id="D8RG25"/>
<dbReference type="InterPro" id="IPR027482">
    <property type="entry name" value="Sec1-like_dom2"/>
</dbReference>
<gene>
    <name evidence="3" type="ORF">SELMODRAFT_92538</name>
</gene>
<reference evidence="3 4" key="1">
    <citation type="journal article" date="2011" name="Science">
        <title>The Selaginella genome identifies genetic changes associated with the evolution of vascular plants.</title>
        <authorList>
            <person name="Banks J.A."/>
            <person name="Nishiyama T."/>
            <person name="Hasebe M."/>
            <person name="Bowman J.L."/>
            <person name="Gribskov M."/>
            <person name="dePamphilis C."/>
            <person name="Albert V.A."/>
            <person name="Aono N."/>
            <person name="Aoyama T."/>
            <person name="Ambrose B.A."/>
            <person name="Ashton N.W."/>
            <person name="Axtell M.J."/>
            <person name="Barker E."/>
            <person name="Barker M.S."/>
            <person name="Bennetzen J.L."/>
            <person name="Bonawitz N.D."/>
            <person name="Chapple C."/>
            <person name="Cheng C."/>
            <person name="Correa L.G."/>
            <person name="Dacre M."/>
            <person name="DeBarry J."/>
            <person name="Dreyer I."/>
            <person name="Elias M."/>
            <person name="Engstrom E.M."/>
            <person name="Estelle M."/>
            <person name="Feng L."/>
            <person name="Finet C."/>
            <person name="Floyd S.K."/>
            <person name="Frommer W.B."/>
            <person name="Fujita T."/>
            <person name="Gramzow L."/>
            <person name="Gutensohn M."/>
            <person name="Harholt J."/>
            <person name="Hattori M."/>
            <person name="Heyl A."/>
            <person name="Hirai T."/>
            <person name="Hiwatashi Y."/>
            <person name="Ishikawa M."/>
            <person name="Iwata M."/>
            <person name="Karol K.G."/>
            <person name="Koehler B."/>
            <person name="Kolukisaoglu U."/>
            <person name="Kubo M."/>
            <person name="Kurata T."/>
            <person name="Lalonde S."/>
            <person name="Li K."/>
            <person name="Li Y."/>
            <person name="Litt A."/>
            <person name="Lyons E."/>
            <person name="Manning G."/>
            <person name="Maruyama T."/>
            <person name="Michael T.P."/>
            <person name="Mikami K."/>
            <person name="Miyazaki S."/>
            <person name="Morinaga S."/>
            <person name="Murata T."/>
            <person name="Mueller-Roeber B."/>
            <person name="Nelson D.R."/>
            <person name="Obara M."/>
            <person name="Oguri Y."/>
            <person name="Olmstead R.G."/>
            <person name="Onodera N."/>
            <person name="Petersen B.L."/>
            <person name="Pils B."/>
            <person name="Prigge M."/>
            <person name="Rensing S.A."/>
            <person name="Riano-Pachon D.M."/>
            <person name="Roberts A.W."/>
            <person name="Sato Y."/>
            <person name="Scheller H.V."/>
            <person name="Schulz B."/>
            <person name="Schulz C."/>
            <person name="Shakirov E.V."/>
            <person name="Shibagaki N."/>
            <person name="Shinohara N."/>
            <person name="Shippen D.E."/>
            <person name="Soerensen I."/>
            <person name="Sotooka R."/>
            <person name="Sugimoto N."/>
            <person name="Sugita M."/>
            <person name="Sumikawa N."/>
            <person name="Tanurdzic M."/>
            <person name="Theissen G."/>
            <person name="Ulvskov P."/>
            <person name="Wakazuki S."/>
            <person name="Weng J.K."/>
            <person name="Willats W.W."/>
            <person name="Wipf D."/>
            <person name="Wolf P.G."/>
            <person name="Yang L."/>
            <person name="Zimmer A.D."/>
            <person name="Zhu Q."/>
            <person name="Mitros T."/>
            <person name="Hellsten U."/>
            <person name="Loque D."/>
            <person name="Otillar R."/>
            <person name="Salamov A."/>
            <person name="Schmutz J."/>
            <person name="Shapiro H."/>
            <person name="Lindquist E."/>
            <person name="Lucas S."/>
            <person name="Rokhsar D."/>
            <person name="Grigoriev I.V."/>
        </authorList>
    </citation>
    <scope>NUCLEOTIDE SEQUENCE [LARGE SCALE GENOMIC DNA]</scope>
</reference>
<dbReference type="HOGENOM" id="CLU_009210_3_0_1"/>
<evidence type="ECO:0000313" key="4">
    <source>
        <dbReference type="Proteomes" id="UP000001514"/>
    </source>
</evidence>
<feature type="compositionally biased region" description="Low complexity" evidence="2">
    <location>
        <begin position="531"/>
        <end position="547"/>
    </location>
</feature>
<dbReference type="InterPro" id="IPR001619">
    <property type="entry name" value="Sec1-like"/>
</dbReference>
<dbReference type="GO" id="GO:0016192">
    <property type="term" value="P:vesicle-mediated transport"/>
    <property type="evidence" value="ECO:0000318"/>
    <property type="project" value="GO_Central"/>
</dbReference>
<dbReference type="InterPro" id="IPR043127">
    <property type="entry name" value="Sec-1-like_dom3a"/>
</dbReference>
<dbReference type="InterPro" id="IPR036045">
    <property type="entry name" value="Sec1-like_sf"/>
</dbReference>
<evidence type="ECO:0008006" key="5">
    <source>
        <dbReference type="Google" id="ProtNLM"/>
    </source>
</evidence>
<evidence type="ECO:0000256" key="2">
    <source>
        <dbReference type="SAM" id="MobiDB-lite"/>
    </source>
</evidence>
<dbReference type="OMA" id="LNSACKM"/>
<dbReference type="Gene3D" id="1.25.40.60">
    <property type="match status" value="1"/>
</dbReference>
<evidence type="ECO:0000256" key="1">
    <source>
        <dbReference type="ARBA" id="ARBA00009884"/>
    </source>
</evidence>
<dbReference type="KEGG" id="smo:SELMODRAFT_92538"/>
<dbReference type="FunCoup" id="D8RG25">
    <property type="interactions" value="4629"/>
</dbReference>
<accession>D8RG25</accession>
<feature type="compositionally biased region" description="Polar residues" evidence="2">
    <location>
        <begin position="557"/>
        <end position="572"/>
    </location>
</feature>
<organism evidence="4">
    <name type="scientific">Selaginella moellendorffii</name>
    <name type="common">Spikemoss</name>
    <dbReference type="NCBI Taxonomy" id="88036"/>
    <lineage>
        <taxon>Eukaryota</taxon>
        <taxon>Viridiplantae</taxon>
        <taxon>Streptophyta</taxon>
        <taxon>Embryophyta</taxon>
        <taxon>Tracheophyta</taxon>
        <taxon>Lycopodiopsida</taxon>
        <taxon>Selaginellales</taxon>
        <taxon>Selaginellaceae</taxon>
        <taxon>Selaginella</taxon>
    </lineage>
</organism>